<dbReference type="AlphaFoldDB" id="A0A2X2E3S9"/>
<dbReference type="RefSeq" id="WP_010797167.1">
    <property type="nucleotide sequence ID" value="NZ_CP069262.1"/>
</dbReference>
<gene>
    <name evidence="3" type="ORF">I5Q09_09285</name>
    <name evidence="2" type="ORF">IRZ65_02370</name>
    <name evidence="4" type="ORF">NCTC11842_00756</name>
</gene>
<evidence type="ECO:0000313" key="6">
    <source>
        <dbReference type="Proteomes" id="UP000626180"/>
    </source>
</evidence>
<feature type="region of interest" description="Disordered" evidence="1">
    <location>
        <begin position="94"/>
        <end position="126"/>
    </location>
</feature>
<evidence type="ECO:0000313" key="7">
    <source>
        <dbReference type="Proteomes" id="UP000638986"/>
    </source>
</evidence>
<dbReference type="Proteomes" id="UP000638986">
    <property type="component" value="Unassembled WGS sequence"/>
</dbReference>
<reference evidence="3 7" key="3">
    <citation type="submission" date="2020-11" db="EMBL/GenBank/DDBJ databases">
        <title>Enhanced detection system for hospital associated transmission using whole genome sequencing surveillance.</title>
        <authorList>
            <person name="Harrison L.H."/>
            <person name="Van Tyne D."/>
            <person name="Marsh J.W."/>
            <person name="Griffith M.P."/>
            <person name="Snyder D.J."/>
            <person name="Cooper V.S."/>
            <person name="Mustapha M."/>
        </authorList>
    </citation>
    <scope>NUCLEOTIDE SEQUENCE [LARGE SCALE GENOMIC DNA]</scope>
    <source>
        <strain evidence="3 7">PSB00013</strain>
    </source>
</reference>
<reference evidence="2 6" key="2">
    <citation type="submission" date="2020-10" db="EMBL/GenBank/DDBJ databases">
        <title>Genome sequences of Pseudomonas isolates.</title>
        <authorList>
            <person name="Wessels L."/>
            <person name="Reich F."/>
            <person name="Hammerl J."/>
        </authorList>
    </citation>
    <scope>NUCLEOTIDE SEQUENCE [LARGE SCALE GENOMIC DNA]</scope>
    <source>
        <strain evidence="2 6">20-MO00624-0</strain>
    </source>
</reference>
<dbReference type="Proteomes" id="UP000626180">
    <property type="component" value="Unassembled WGS sequence"/>
</dbReference>
<accession>A0A2X2E3S9</accession>
<evidence type="ECO:0000313" key="4">
    <source>
        <dbReference type="EMBL" id="SPZ02719.1"/>
    </source>
</evidence>
<reference evidence="4 5" key="1">
    <citation type="submission" date="2018-06" db="EMBL/GenBank/DDBJ databases">
        <authorList>
            <consortium name="Pathogen Informatics"/>
            <person name="Doyle S."/>
        </authorList>
    </citation>
    <scope>NUCLEOTIDE SEQUENCE [LARGE SCALE GENOMIC DNA]</scope>
    <source>
        <strain evidence="4 5">NCTC11842</strain>
    </source>
</reference>
<evidence type="ECO:0000313" key="3">
    <source>
        <dbReference type="EMBL" id="MBH3438877.1"/>
    </source>
</evidence>
<dbReference type="EMBL" id="JADTXM010000005">
    <property type="protein sequence ID" value="MBH3438877.1"/>
    <property type="molecule type" value="Genomic_DNA"/>
</dbReference>
<organism evidence="4 5">
    <name type="scientific">Pseudomonas luteola</name>
    <dbReference type="NCBI Taxonomy" id="47886"/>
    <lineage>
        <taxon>Bacteria</taxon>
        <taxon>Pseudomonadati</taxon>
        <taxon>Pseudomonadota</taxon>
        <taxon>Gammaproteobacteria</taxon>
        <taxon>Pseudomonadales</taxon>
        <taxon>Pseudomonadaceae</taxon>
        <taxon>Pseudomonas</taxon>
    </lineage>
</organism>
<protein>
    <submittedName>
        <fullName evidence="4">Lipoprotein</fullName>
    </submittedName>
</protein>
<proteinExistence type="predicted"/>
<dbReference type="PROSITE" id="PS51257">
    <property type="entry name" value="PROKAR_LIPOPROTEIN"/>
    <property type="match status" value="1"/>
</dbReference>
<sequence>MWMRMLLAVTLLTGLSGCESYHDQLVAKGYPPPYADGYHDGCLTGKQAVNGIGALHKNVPRYDQERYYAQGWEDGYRQCASTAQNEQTRRYYEEHWSEHEEDWERSKRRGMARALRGDSKEQKDSN</sequence>
<dbReference type="EMBL" id="JADMCD010000001">
    <property type="protein sequence ID" value="MBF8639526.1"/>
    <property type="molecule type" value="Genomic_DNA"/>
</dbReference>
<keyword evidence="4" id="KW-0449">Lipoprotein</keyword>
<evidence type="ECO:0000256" key="1">
    <source>
        <dbReference type="SAM" id="MobiDB-lite"/>
    </source>
</evidence>
<evidence type="ECO:0000313" key="2">
    <source>
        <dbReference type="EMBL" id="MBF8639526.1"/>
    </source>
</evidence>
<keyword evidence="6" id="KW-1185">Reference proteome</keyword>
<name>A0A2X2E3S9_PSELU</name>
<evidence type="ECO:0000313" key="5">
    <source>
        <dbReference type="Proteomes" id="UP000250443"/>
    </source>
</evidence>
<dbReference type="EMBL" id="UAUF01000008">
    <property type="protein sequence ID" value="SPZ02719.1"/>
    <property type="molecule type" value="Genomic_DNA"/>
</dbReference>
<feature type="compositionally biased region" description="Basic and acidic residues" evidence="1">
    <location>
        <begin position="115"/>
        <end position="126"/>
    </location>
</feature>
<feature type="compositionally biased region" description="Basic and acidic residues" evidence="1">
    <location>
        <begin position="94"/>
        <end position="105"/>
    </location>
</feature>
<dbReference type="Proteomes" id="UP000250443">
    <property type="component" value="Unassembled WGS sequence"/>
</dbReference>